<dbReference type="InterPro" id="IPR019815">
    <property type="entry name" value="Translation_initiation_fac_3_C"/>
</dbReference>
<evidence type="ECO:0000256" key="5">
    <source>
        <dbReference type="NCBIfam" id="TIGR00168"/>
    </source>
</evidence>
<dbReference type="PANTHER" id="PTHR10938:SF0">
    <property type="entry name" value="TRANSLATION INITIATION FACTOR IF-3, MITOCHONDRIAL"/>
    <property type="match status" value="1"/>
</dbReference>
<reference evidence="9" key="2">
    <citation type="submission" date="2021-08" db="EMBL/GenBank/DDBJ databases">
        <authorList>
            <person name="Dalcin Martins P."/>
        </authorList>
    </citation>
    <scope>NUCLEOTIDE SEQUENCE</scope>
    <source>
        <strain evidence="9">MAG_39</strain>
    </source>
</reference>
<dbReference type="Gene3D" id="3.30.110.10">
    <property type="entry name" value="Translation initiation factor 3 (IF-3), C-terminal domain"/>
    <property type="match status" value="1"/>
</dbReference>
<evidence type="ECO:0000256" key="1">
    <source>
        <dbReference type="ARBA" id="ARBA00005439"/>
    </source>
</evidence>
<comment type="subcellular location">
    <subcellularLocation>
        <location evidence="4 6">Cytoplasm</location>
    </subcellularLocation>
</comment>
<keyword evidence="3 4" id="KW-0648">Protein biosynthesis</keyword>
<protein>
    <recommendedName>
        <fullName evidence="4 5">Translation initiation factor IF-3</fullName>
    </recommendedName>
</protein>
<dbReference type="PROSITE" id="PS00938">
    <property type="entry name" value="IF3"/>
    <property type="match status" value="1"/>
</dbReference>
<accession>A0A953J5G5</accession>
<dbReference type="SUPFAM" id="SSF54364">
    <property type="entry name" value="Translation initiation factor IF3, N-terminal domain"/>
    <property type="match status" value="1"/>
</dbReference>
<feature type="domain" description="Translation initiation factor 3 C-terminal" evidence="7">
    <location>
        <begin position="79"/>
        <end position="163"/>
    </location>
</feature>
<dbReference type="HAMAP" id="MF_00080">
    <property type="entry name" value="IF_3"/>
    <property type="match status" value="1"/>
</dbReference>
<organism evidence="9 10">
    <name type="scientific">Candidatus Nitrobium versatile</name>
    <dbReference type="NCBI Taxonomy" id="2884831"/>
    <lineage>
        <taxon>Bacteria</taxon>
        <taxon>Pseudomonadati</taxon>
        <taxon>Nitrospirota</taxon>
        <taxon>Nitrospiria</taxon>
        <taxon>Nitrospirales</taxon>
        <taxon>Nitrospiraceae</taxon>
        <taxon>Candidatus Nitrobium</taxon>
    </lineage>
</organism>
<dbReference type="FunFam" id="3.30.110.10:FF:000001">
    <property type="entry name" value="Translation initiation factor IF-3"/>
    <property type="match status" value="1"/>
</dbReference>
<dbReference type="Pfam" id="PF00707">
    <property type="entry name" value="IF3_C"/>
    <property type="match status" value="1"/>
</dbReference>
<name>A0A953J5G5_9BACT</name>
<dbReference type="NCBIfam" id="TIGR00168">
    <property type="entry name" value="infC"/>
    <property type="match status" value="1"/>
</dbReference>
<evidence type="ECO:0000259" key="7">
    <source>
        <dbReference type="Pfam" id="PF00707"/>
    </source>
</evidence>
<dbReference type="AlphaFoldDB" id="A0A953J5G5"/>
<keyword evidence="4" id="KW-0963">Cytoplasm</keyword>
<evidence type="ECO:0000313" key="10">
    <source>
        <dbReference type="Proteomes" id="UP000705867"/>
    </source>
</evidence>
<dbReference type="InterPro" id="IPR036788">
    <property type="entry name" value="T_IF-3_C_sf"/>
</dbReference>
<dbReference type="Gene3D" id="3.10.20.80">
    <property type="entry name" value="Translation initiation factor 3 (IF-3), N-terminal domain"/>
    <property type="match status" value="1"/>
</dbReference>
<dbReference type="Pfam" id="PF05198">
    <property type="entry name" value="IF3_N"/>
    <property type="match status" value="1"/>
</dbReference>
<keyword evidence="2 4" id="KW-0396">Initiation factor</keyword>
<gene>
    <name evidence="4 9" type="primary">infC</name>
    <name evidence="9" type="ORF">K8I29_10455</name>
</gene>
<reference evidence="9" key="1">
    <citation type="journal article" date="2021" name="bioRxiv">
        <title>Unraveling nitrogen, sulfur and carbon metabolic pathways and microbial community transcriptional responses to substrate deprivation and toxicity stresses in a bioreactor mimicking anoxic brackish coastal sediment conditions.</title>
        <authorList>
            <person name="Martins P.D."/>
            <person name="Echeveste M.J."/>
            <person name="Arshad A."/>
            <person name="Kurth J."/>
            <person name="Ouboter H."/>
            <person name="Jetten M.S.M."/>
            <person name="Welte C.U."/>
        </authorList>
    </citation>
    <scope>NUCLEOTIDE SEQUENCE</scope>
    <source>
        <strain evidence="9">MAG_39</strain>
    </source>
</reference>
<evidence type="ECO:0000313" key="9">
    <source>
        <dbReference type="EMBL" id="MBZ0156611.1"/>
    </source>
</evidence>
<dbReference type="InterPro" id="IPR019813">
    <property type="entry name" value="Translation_initiation_fac3_CS"/>
</dbReference>
<dbReference type="Proteomes" id="UP000705867">
    <property type="component" value="Unassembled WGS sequence"/>
</dbReference>
<evidence type="ECO:0000256" key="4">
    <source>
        <dbReference type="HAMAP-Rule" id="MF_00080"/>
    </source>
</evidence>
<dbReference type="GO" id="GO:0005829">
    <property type="term" value="C:cytosol"/>
    <property type="evidence" value="ECO:0007669"/>
    <property type="project" value="TreeGrafter"/>
</dbReference>
<dbReference type="GO" id="GO:0003743">
    <property type="term" value="F:translation initiation factor activity"/>
    <property type="evidence" value="ECO:0007669"/>
    <property type="project" value="UniProtKB-UniRule"/>
</dbReference>
<sequence length="167" mass="19201">MSKDIRVNEGIRSREVRLIGEEGEQLGIVTIQEALRISRERGFDLVEVAPNAAPPVCRVMDFGKYKYQMSKKQTGRKTIDVKEVKIRPQITEHDLQLKVKNIRRFLDEGDKAKITMYFRGREIVRPEIGMRVFAKLTEMLTGKFTVEQQPRLEGNHITMVVAPSSSK</sequence>
<proteinExistence type="inferred from homology"/>
<evidence type="ECO:0000256" key="2">
    <source>
        <dbReference type="ARBA" id="ARBA00022540"/>
    </source>
</evidence>
<comment type="function">
    <text evidence="4 6">IF-3 binds to the 30S ribosomal subunit and shifts the equilibrium between 70S ribosomes and their 50S and 30S subunits in favor of the free subunits, thus enhancing the availability of 30S subunits on which protein synthesis initiation begins.</text>
</comment>
<dbReference type="PANTHER" id="PTHR10938">
    <property type="entry name" value="TRANSLATION INITIATION FACTOR IF-3"/>
    <property type="match status" value="1"/>
</dbReference>
<dbReference type="SUPFAM" id="SSF55200">
    <property type="entry name" value="Translation initiation factor IF3, C-terminal domain"/>
    <property type="match status" value="1"/>
</dbReference>
<feature type="domain" description="Translation initiation factor 3 N-terminal" evidence="8">
    <location>
        <begin position="7"/>
        <end position="73"/>
    </location>
</feature>
<dbReference type="GO" id="GO:0016020">
    <property type="term" value="C:membrane"/>
    <property type="evidence" value="ECO:0007669"/>
    <property type="project" value="TreeGrafter"/>
</dbReference>
<comment type="subunit">
    <text evidence="4 6">Monomer.</text>
</comment>
<evidence type="ECO:0000256" key="6">
    <source>
        <dbReference type="RuleBase" id="RU000646"/>
    </source>
</evidence>
<dbReference type="InterPro" id="IPR036787">
    <property type="entry name" value="T_IF-3_N_sf"/>
</dbReference>
<dbReference type="EMBL" id="JAIOIV010000082">
    <property type="protein sequence ID" value="MBZ0156611.1"/>
    <property type="molecule type" value="Genomic_DNA"/>
</dbReference>
<dbReference type="InterPro" id="IPR019814">
    <property type="entry name" value="Translation_initiation_fac_3_N"/>
</dbReference>
<comment type="similarity">
    <text evidence="1 4 6">Belongs to the IF-3 family.</text>
</comment>
<dbReference type="GO" id="GO:0032790">
    <property type="term" value="P:ribosome disassembly"/>
    <property type="evidence" value="ECO:0007669"/>
    <property type="project" value="TreeGrafter"/>
</dbReference>
<dbReference type="FunFam" id="3.10.20.80:FF:000001">
    <property type="entry name" value="Translation initiation factor IF-3"/>
    <property type="match status" value="1"/>
</dbReference>
<evidence type="ECO:0000259" key="8">
    <source>
        <dbReference type="Pfam" id="PF05198"/>
    </source>
</evidence>
<evidence type="ECO:0000256" key="3">
    <source>
        <dbReference type="ARBA" id="ARBA00022917"/>
    </source>
</evidence>
<dbReference type="GO" id="GO:0043022">
    <property type="term" value="F:ribosome binding"/>
    <property type="evidence" value="ECO:0007669"/>
    <property type="project" value="UniProtKB-ARBA"/>
</dbReference>
<comment type="caution">
    <text evidence="9">The sequence shown here is derived from an EMBL/GenBank/DDBJ whole genome shotgun (WGS) entry which is preliminary data.</text>
</comment>
<dbReference type="InterPro" id="IPR001288">
    <property type="entry name" value="Translation_initiation_fac_3"/>
</dbReference>